<dbReference type="EMBL" id="JAGTJR010000048">
    <property type="protein sequence ID" value="KAH7028650.1"/>
    <property type="molecule type" value="Genomic_DNA"/>
</dbReference>
<dbReference type="InterPro" id="IPR036396">
    <property type="entry name" value="Cyt_P450_sf"/>
</dbReference>
<reference evidence="7 8" key="1">
    <citation type="journal article" date="2021" name="Nat. Commun.">
        <title>Genetic determinants of endophytism in the Arabidopsis root mycobiome.</title>
        <authorList>
            <person name="Mesny F."/>
            <person name="Miyauchi S."/>
            <person name="Thiergart T."/>
            <person name="Pickel B."/>
            <person name="Atanasova L."/>
            <person name="Karlsson M."/>
            <person name="Huettel B."/>
            <person name="Barry K.W."/>
            <person name="Haridas S."/>
            <person name="Chen C."/>
            <person name="Bauer D."/>
            <person name="Andreopoulos W."/>
            <person name="Pangilinan J."/>
            <person name="LaButti K."/>
            <person name="Riley R."/>
            <person name="Lipzen A."/>
            <person name="Clum A."/>
            <person name="Drula E."/>
            <person name="Henrissat B."/>
            <person name="Kohler A."/>
            <person name="Grigoriev I.V."/>
            <person name="Martin F.M."/>
            <person name="Hacquard S."/>
        </authorList>
    </citation>
    <scope>NUCLEOTIDE SEQUENCE [LARGE SCALE GENOMIC DNA]</scope>
    <source>
        <strain evidence="7 8">MPI-SDFR-AT-0080</strain>
    </source>
</reference>
<dbReference type="PRINTS" id="PR00385">
    <property type="entry name" value="P450"/>
</dbReference>
<dbReference type="CDD" id="cd11041">
    <property type="entry name" value="CYP503A1-like"/>
    <property type="match status" value="1"/>
</dbReference>
<gene>
    <name evidence="7" type="ORF">B0J12DRAFT_745504</name>
</gene>
<name>A0ABQ8FXY4_9PEZI</name>
<dbReference type="PRINTS" id="PR00465">
    <property type="entry name" value="EP450IV"/>
</dbReference>
<dbReference type="Gene3D" id="1.10.630.10">
    <property type="entry name" value="Cytochrome P450"/>
    <property type="match status" value="1"/>
</dbReference>
<evidence type="ECO:0000256" key="6">
    <source>
        <dbReference type="ARBA" id="ARBA00023033"/>
    </source>
</evidence>
<dbReference type="GO" id="GO:0004497">
    <property type="term" value="F:monooxygenase activity"/>
    <property type="evidence" value="ECO:0007669"/>
    <property type="project" value="UniProtKB-KW"/>
</dbReference>
<evidence type="ECO:0000313" key="7">
    <source>
        <dbReference type="EMBL" id="KAH7028650.1"/>
    </source>
</evidence>
<dbReference type="InterPro" id="IPR001128">
    <property type="entry name" value="Cyt_P450"/>
</dbReference>
<accession>A0ABQ8FXY4</accession>
<dbReference type="PANTHER" id="PTHR46206:SF6">
    <property type="entry name" value="CYTOCHROME P450 MONOOXYGENASE AN1598-RELATED"/>
    <property type="match status" value="1"/>
</dbReference>
<keyword evidence="5" id="KW-0408">Iron</keyword>
<evidence type="ECO:0000256" key="2">
    <source>
        <dbReference type="ARBA" id="ARBA00010617"/>
    </source>
</evidence>
<proteinExistence type="inferred from homology"/>
<keyword evidence="4" id="KW-0560">Oxidoreductase</keyword>
<evidence type="ECO:0000256" key="1">
    <source>
        <dbReference type="ARBA" id="ARBA00001971"/>
    </source>
</evidence>
<evidence type="ECO:0000256" key="3">
    <source>
        <dbReference type="ARBA" id="ARBA00022723"/>
    </source>
</evidence>
<dbReference type="Proteomes" id="UP000774617">
    <property type="component" value="Unassembled WGS sequence"/>
</dbReference>
<dbReference type="PANTHER" id="PTHR46206">
    <property type="entry name" value="CYTOCHROME P450"/>
    <property type="match status" value="1"/>
</dbReference>
<comment type="caution">
    <text evidence="7">The sequence shown here is derived from an EMBL/GenBank/DDBJ whole genome shotgun (WGS) entry which is preliminary data.</text>
</comment>
<keyword evidence="6 7" id="KW-0503">Monooxygenase</keyword>
<dbReference type="InterPro" id="IPR002403">
    <property type="entry name" value="Cyt_P450_E_grp-IV"/>
</dbReference>
<protein>
    <submittedName>
        <fullName evidence="7">Cytochrome p450 monooxygenase</fullName>
    </submittedName>
</protein>
<dbReference type="Pfam" id="PF00067">
    <property type="entry name" value="p450"/>
    <property type="match status" value="1"/>
</dbReference>
<evidence type="ECO:0000313" key="8">
    <source>
        <dbReference type="Proteomes" id="UP000774617"/>
    </source>
</evidence>
<keyword evidence="3" id="KW-0479">Metal-binding</keyword>
<evidence type="ECO:0000256" key="5">
    <source>
        <dbReference type="ARBA" id="ARBA00023004"/>
    </source>
</evidence>
<sequence length="487" mass="54760">MSAPLAIFACIIFACALYFVRFRQEELPLVQPQGGDFRTALTEGYHKAKQDPRWAFQIPTSSSPMTILAPALLDEIRALSDKTVNFRREMYDRFIGRYTAFASNDSAMVLAIKNSLTPSLDRLLPTMDEEAQFAVQNTLADCDTADWSPMPLHTTATRLIAFLSGRVFVGLPLSRNEEWIDTAINVTNHSMNSAFRLHKYPAWLQPLARLFLPEIAGVDKCRQTTSRMLRPLIEQRLQNMQSSGREFKAPDDVIQWLITHAPSNRVADISWHTTQHLVLNIAAMHTTSSQLSGTLFALAARPQYIQPLREEMEECLRKHSALTKQCLHEMIRLDSFLREVQRLSPPGLVSANRKVLRPITLSTGLHLPAGTSIAFPSDAVNRDPELYERPSEFDGFRFARLRATPGSENSFQFTSSNAAGFSFGHGKAACPGRWFASAELKITLVRLLQKFDLRLQDGGERPLHGFVEVIGGPDPARRILFKRRPGV</sequence>
<comment type="similarity">
    <text evidence="2">Belongs to the cytochrome P450 family.</text>
</comment>
<evidence type="ECO:0000256" key="4">
    <source>
        <dbReference type="ARBA" id="ARBA00023002"/>
    </source>
</evidence>
<dbReference type="SUPFAM" id="SSF48264">
    <property type="entry name" value="Cytochrome P450"/>
    <property type="match status" value="1"/>
</dbReference>
<keyword evidence="8" id="KW-1185">Reference proteome</keyword>
<organism evidence="7 8">
    <name type="scientific">Macrophomina phaseolina</name>
    <dbReference type="NCBI Taxonomy" id="35725"/>
    <lineage>
        <taxon>Eukaryota</taxon>
        <taxon>Fungi</taxon>
        <taxon>Dikarya</taxon>
        <taxon>Ascomycota</taxon>
        <taxon>Pezizomycotina</taxon>
        <taxon>Dothideomycetes</taxon>
        <taxon>Dothideomycetes incertae sedis</taxon>
        <taxon>Botryosphaeriales</taxon>
        <taxon>Botryosphaeriaceae</taxon>
        <taxon>Macrophomina</taxon>
    </lineage>
</organism>
<comment type="cofactor">
    <cofactor evidence="1">
        <name>heme</name>
        <dbReference type="ChEBI" id="CHEBI:30413"/>
    </cofactor>
</comment>